<dbReference type="PANTHER" id="PTHR27004:SF203">
    <property type="entry name" value="LEUCINE-RICH REPEAT-CONTAINING N-TERMINAL PLANT-TYPE DOMAIN-CONTAINING PROTEIN"/>
    <property type="match status" value="1"/>
</dbReference>
<dbReference type="GO" id="GO:0005886">
    <property type="term" value="C:plasma membrane"/>
    <property type="evidence" value="ECO:0007669"/>
    <property type="project" value="UniProtKB-SubCell"/>
</dbReference>
<evidence type="ECO:0000256" key="8">
    <source>
        <dbReference type="ARBA" id="ARBA00023136"/>
    </source>
</evidence>
<feature type="signal peptide" evidence="11">
    <location>
        <begin position="1"/>
        <end position="16"/>
    </location>
</feature>
<dbReference type="InterPro" id="IPR001611">
    <property type="entry name" value="Leu-rich_rpt"/>
</dbReference>
<keyword evidence="3" id="KW-1003">Cell membrane</keyword>
<keyword evidence="11" id="KW-0732">Signal</keyword>
<evidence type="ECO:0000313" key="13">
    <source>
        <dbReference type="Proteomes" id="UP001187192"/>
    </source>
</evidence>
<gene>
    <name evidence="12" type="ORF">TIFTF001_013214</name>
</gene>
<name>A0AA88ADV7_FICCA</name>
<keyword evidence="13" id="KW-1185">Reference proteome</keyword>
<evidence type="ECO:0000256" key="2">
    <source>
        <dbReference type="ARBA" id="ARBA00009592"/>
    </source>
</evidence>
<keyword evidence="7" id="KW-1133">Transmembrane helix</keyword>
<keyword evidence="4" id="KW-0433">Leucine-rich repeat</keyword>
<evidence type="ECO:0000256" key="9">
    <source>
        <dbReference type="ARBA" id="ARBA00023170"/>
    </source>
</evidence>
<evidence type="ECO:0000256" key="1">
    <source>
        <dbReference type="ARBA" id="ARBA00004251"/>
    </source>
</evidence>
<keyword evidence="8" id="KW-0472">Membrane</keyword>
<evidence type="ECO:0000256" key="7">
    <source>
        <dbReference type="ARBA" id="ARBA00022989"/>
    </source>
</evidence>
<feature type="chain" id="PRO_5041721800" evidence="11">
    <location>
        <begin position="17"/>
        <end position="137"/>
    </location>
</feature>
<evidence type="ECO:0000256" key="5">
    <source>
        <dbReference type="ARBA" id="ARBA00022692"/>
    </source>
</evidence>
<comment type="subcellular location">
    <subcellularLocation>
        <location evidence="1">Cell membrane</location>
        <topology evidence="1">Single-pass type I membrane protein</topology>
    </subcellularLocation>
</comment>
<protein>
    <submittedName>
        <fullName evidence="12">Uncharacterized protein</fullName>
    </submittedName>
</protein>
<dbReference type="PROSITE" id="PS51450">
    <property type="entry name" value="LRR"/>
    <property type="match status" value="1"/>
</dbReference>
<accession>A0AA88ADV7</accession>
<evidence type="ECO:0000313" key="12">
    <source>
        <dbReference type="EMBL" id="GMN44023.1"/>
    </source>
</evidence>
<dbReference type="Proteomes" id="UP001187192">
    <property type="component" value="Unassembled WGS sequence"/>
</dbReference>
<evidence type="ECO:0000256" key="4">
    <source>
        <dbReference type="ARBA" id="ARBA00022614"/>
    </source>
</evidence>
<proteinExistence type="inferred from homology"/>
<dbReference type="Pfam" id="PF13855">
    <property type="entry name" value="LRR_8"/>
    <property type="match status" value="1"/>
</dbReference>
<sequence>MKLVMILIIFTSIDLSYNNFHREIPSGIGDLQSRVVLNLSGNNFQGHIPSSFGSLTELELLDLSNNKLSGKIPQELASLTFLEYLNLSDNRLEGPIPHGRQLDTFTNSSFEGNLDLCGLPLSKKCESISDGTTTPDH</sequence>
<evidence type="ECO:0000256" key="6">
    <source>
        <dbReference type="ARBA" id="ARBA00022737"/>
    </source>
</evidence>
<dbReference type="PRINTS" id="PR00019">
    <property type="entry name" value="LEURICHRPT"/>
</dbReference>
<evidence type="ECO:0000256" key="10">
    <source>
        <dbReference type="ARBA" id="ARBA00023180"/>
    </source>
</evidence>
<dbReference type="SUPFAM" id="SSF52058">
    <property type="entry name" value="L domain-like"/>
    <property type="match status" value="1"/>
</dbReference>
<keyword evidence="6" id="KW-0677">Repeat</keyword>
<evidence type="ECO:0000256" key="3">
    <source>
        <dbReference type="ARBA" id="ARBA00022475"/>
    </source>
</evidence>
<evidence type="ECO:0000256" key="11">
    <source>
        <dbReference type="SAM" id="SignalP"/>
    </source>
</evidence>
<dbReference type="AlphaFoldDB" id="A0AA88ADV7"/>
<keyword evidence="5" id="KW-0812">Transmembrane</keyword>
<dbReference type="EMBL" id="BTGU01000017">
    <property type="protein sequence ID" value="GMN44023.1"/>
    <property type="molecule type" value="Genomic_DNA"/>
</dbReference>
<dbReference type="FunFam" id="3.80.10.10:FF:000111">
    <property type="entry name" value="LRR receptor-like serine/threonine-protein kinase ERECTA"/>
    <property type="match status" value="1"/>
</dbReference>
<keyword evidence="10" id="KW-0325">Glycoprotein</keyword>
<comment type="caution">
    <text evidence="12">The sequence shown here is derived from an EMBL/GenBank/DDBJ whole genome shotgun (WGS) entry which is preliminary data.</text>
</comment>
<dbReference type="PANTHER" id="PTHR27004">
    <property type="entry name" value="RECEPTOR-LIKE PROTEIN 12 ISOFORM X1"/>
    <property type="match status" value="1"/>
</dbReference>
<comment type="similarity">
    <text evidence="2">Belongs to the RLP family.</text>
</comment>
<dbReference type="InterPro" id="IPR032675">
    <property type="entry name" value="LRR_dom_sf"/>
</dbReference>
<dbReference type="Pfam" id="PF00560">
    <property type="entry name" value="LRR_1"/>
    <property type="match status" value="1"/>
</dbReference>
<organism evidence="12 13">
    <name type="scientific">Ficus carica</name>
    <name type="common">Common fig</name>
    <dbReference type="NCBI Taxonomy" id="3494"/>
    <lineage>
        <taxon>Eukaryota</taxon>
        <taxon>Viridiplantae</taxon>
        <taxon>Streptophyta</taxon>
        <taxon>Embryophyta</taxon>
        <taxon>Tracheophyta</taxon>
        <taxon>Spermatophyta</taxon>
        <taxon>Magnoliopsida</taxon>
        <taxon>eudicotyledons</taxon>
        <taxon>Gunneridae</taxon>
        <taxon>Pentapetalae</taxon>
        <taxon>rosids</taxon>
        <taxon>fabids</taxon>
        <taxon>Rosales</taxon>
        <taxon>Moraceae</taxon>
        <taxon>Ficeae</taxon>
        <taxon>Ficus</taxon>
    </lineage>
</organism>
<keyword evidence="9" id="KW-0675">Receptor</keyword>
<dbReference type="Gene3D" id="3.80.10.10">
    <property type="entry name" value="Ribonuclease Inhibitor"/>
    <property type="match status" value="1"/>
</dbReference>
<reference evidence="12" key="1">
    <citation type="submission" date="2023-07" db="EMBL/GenBank/DDBJ databases">
        <title>draft genome sequence of fig (Ficus carica).</title>
        <authorList>
            <person name="Takahashi T."/>
            <person name="Nishimura K."/>
        </authorList>
    </citation>
    <scope>NUCLEOTIDE SEQUENCE</scope>
</reference>